<feature type="region of interest" description="Disordered" evidence="1">
    <location>
        <begin position="1"/>
        <end position="107"/>
    </location>
</feature>
<gene>
    <name evidence="3" type="ORF">GCM10009676_45040</name>
</gene>
<sequence length="212" mass="23138">MGDPKDPSDPAGTQGGIREPDPTLGKPAKPFAPEPVAARSPEPPSQESPSQESWSPEPRPPGSVPSHAATSHAAASRSSESRSSEPRAPEPRQPRIRRQRVVLAEPSRSSNSLRARVELEEQTSWGELLIKDLVKVQLRTAVLLGLLVFGVLCAIPAVFYAVPAVTQLRLAGIPVPWLLLAVAPFPLMFGVGLWYNRLAERRERDFVNMIEH</sequence>
<feature type="compositionally biased region" description="Basic and acidic residues" evidence="1">
    <location>
        <begin position="79"/>
        <end position="93"/>
    </location>
</feature>
<name>A0ABP4H7V2_9PSEU</name>
<dbReference type="EMBL" id="BAAALN010000019">
    <property type="protein sequence ID" value="GAA1253022.1"/>
    <property type="molecule type" value="Genomic_DNA"/>
</dbReference>
<dbReference type="Proteomes" id="UP001500653">
    <property type="component" value="Unassembled WGS sequence"/>
</dbReference>
<evidence type="ECO:0000313" key="4">
    <source>
        <dbReference type="Proteomes" id="UP001500653"/>
    </source>
</evidence>
<evidence type="ECO:0000256" key="2">
    <source>
        <dbReference type="SAM" id="Phobius"/>
    </source>
</evidence>
<keyword evidence="2" id="KW-1133">Transmembrane helix</keyword>
<feature type="compositionally biased region" description="Low complexity" evidence="1">
    <location>
        <begin position="65"/>
        <end position="78"/>
    </location>
</feature>
<keyword evidence="2" id="KW-0472">Membrane</keyword>
<organism evidence="3 4">
    <name type="scientific">Prauserella halophila</name>
    <dbReference type="NCBI Taxonomy" id="185641"/>
    <lineage>
        <taxon>Bacteria</taxon>
        <taxon>Bacillati</taxon>
        <taxon>Actinomycetota</taxon>
        <taxon>Actinomycetes</taxon>
        <taxon>Pseudonocardiales</taxon>
        <taxon>Pseudonocardiaceae</taxon>
        <taxon>Prauserella</taxon>
    </lineage>
</organism>
<keyword evidence="4" id="KW-1185">Reference proteome</keyword>
<protein>
    <recommendedName>
        <fullName evidence="5">DUF485 domain-containing protein</fullName>
    </recommendedName>
</protein>
<evidence type="ECO:0000256" key="1">
    <source>
        <dbReference type="SAM" id="MobiDB-lite"/>
    </source>
</evidence>
<proteinExistence type="predicted"/>
<reference evidence="4" key="1">
    <citation type="journal article" date="2019" name="Int. J. Syst. Evol. Microbiol.">
        <title>The Global Catalogue of Microorganisms (GCM) 10K type strain sequencing project: providing services to taxonomists for standard genome sequencing and annotation.</title>
        <authorList>
            <consortium name="The Broad Institute Genomics Platform"/>
            <consortium name="The Broad Institute Genome Sequencing Center for Infectious Disease"/>
            <person name="Wu L."/>
            <person name="Ma J."/>
        </authorList>
    </citation>
    <scope>NUCLEOTIDE SEQUENCE [LARGE SCALE GENOMIC DNA]</scope>
    <source>
        <strain evidence="4">JCM 13023</strain>
    </source>
</reference>
<feature type="compositionally biased region" description="Low complexity" evidence="1">
    <location>
        <begin position="47"/>
        <end position="56"/>
    </location>
</feature>
<evidence type="ECO:0008006" key="5">
    <source>
        <dbReference type="Google" id="ProtNLM"/>
    </source>
</evidence>
<dbReference type="RefSeq" id="WP_253865145.1">
    <property type="nucleotide sequence ID" value="NZ_BAAALN010000019.1"/>
</dbReference>
<comment type="caution">
    <text evidence="3">The sequence shown here is derived from an EMBL/GenBank/DDBJ whole genome shotgun (WGS) entry which is preliminary data.</text>
</comment>
<evidence type="ECO:0000313" key="3">
    <source>
        <dbReference type="EMBL" id="GAA1253022.1"/>
    </source>
</evidence>
<keyword evidence="2" id="KW-0812">Transmembrane</keyword>
<feature type="transmembrane region" description="Helical" evidence="2">
    <location>
        <begin position="174"/>
        <end position="195"/>
    </location>
</feature>
<accession>A0ABP4H7V2</accession>
<feature type="transmembrane region" description="Helical" evidence="2">
    <location>
        <begin position="141"/>
        <end position="162"/>
    </location>
</feature>